<protein>
    <recommendedName>
        <fullName evidence="3">Lipoprotein</fullName>
    </recommendedName>
</protein>
<proteinExistence type="predicted"/>
<accession>A0AAW5W5J9</accession>
<dbReference type="EMBL" id="JANDBG010000021">
    <property type="protein sequence ID" value="MCX9003885.1"/>
    <property type="molecule type" value="Genomic_DNA"/>
</dbReference>
<evidence type="ECO:0000313" key="1">
    <source>
        <dbReference type="EMBL" id="MCX9003885.1"/>
    </source>
</evidence>
<dbReference type="RefSeq" id="WP_267449384.1">
    <property type="nucleotide sequence ID" value="NZ_JANDBG010000021.1"/>
</dbReference>
<evidence type="ECO:0000313" key="2">
    <source>
        <dbReference type="Proteomes" id="UP001207430"/>
    </source>
</evidence>
<dbReference type="Proteomes" id="UP001207430">
    <property type="component" value="Unassembled WGS sequence"/>
</dbReference>
<gene>
    <name evidence="1" type="ORF">NLN86_19835</name>
</gene>
<reference evidence="1" key="1">
    <citation type="submission" date="2022-07" db="EMBL/GenBank/DDBJ databases">
        <title>Genome Sequence of Citrobacter portucalensis from Edible Snails.</title>
        <authorList>
            <person name="Okafor A.C."/>
            <person name="Ogbo F.C."/>
            <person name="Ruppitsch W."/>
            <person name="Allerberger F."/>
        </authorList>
    </citation>
    <scope>NUCLEOTIDE SEQUENCE</scope>
    <source>
        <strain evidence="1">Igbk 7</strain>
    </source>
</reference>
<name>A0AAW5W5J9_9ENTR</name>
<dbReference type="AlphaFoldDB" id="A0AAW5W5J9"/>
<organism evidence="1 2">
    <name type="scientific">Citrobacter portucalensis</name>
    <dbReference type="NCBI Taxonomy" id="1639133"/>
    <lineage>
        <taxon>Bacteria</taxon>
        <taxon>Pseudomonadati</taxon>
        <taxon>Pseudomonadota</taxon>
        <taxon>Gammaproteobacteria</taxon>
        <taxon>Enterobacterales</taxon>
        <taxon>Enterobacteriaceae</taxon>
        <taxon>Citrobacter</taxon>
        <taxon>Citrobacter freundii complex</taxon>
    </lineage>
</organism>
<evidence type="ECO:0008006" key="3">
    <source>
        <dbReference type="Google" id="ProtNLM"/>
    </source>
</evidence>
<comment type="caution">
    <text evidence="1">The sequence shown here is derived from an EMBL/GenBank/DDBJ whole genome shotgun (WGS) entry which is preliminary data.</text>
</comment>
<sequence>MSDIRQQLCAITLRIDWRGQNMYYCLPSKIERSVAIMKIIHITMLSSLILIAGCDGKKEVKVDAECYFSSTKSTAVHYTNGNASDYARDFQGNKMSGWAWVKRVTDSVSDATCHEVKPDKN</sequence>